<feature type="region of interest" description="Disordered" evidence="1">
    <location>
        <begin position="182"/>
        <end position="228"/>
    </location>
</feature>
<evidence type="ECO:0000313" key="3">
    <source>
        <dbReference type="Proteomes" id="UP001172102"/>
    </source>
</evidence>
<organism evidence="2 3">
    <name type="scientific">Lasiosphaeris hirsuta</name>
    <dbReference type="NCBI Taxonomy" id="260670"/>
    <lineage>
        <taxon>Eukaryota</taxon>
        <taxon>Fungi</taxon>
        <taxon>Dikarya</taxon>
        <taxon>Ascomycota</taxon>
        <taxon>Pezizomycotina</taxon>
        <taxon>Sordariomycetes</taxon>
        <taxon>Sordariomycetidae</taxon>
        <taxon>Sordariales</taxon>
        <taxon>Lasiosphaeriaceae</taxon>
        <taxon>Lasiosphaeris</taxon>
    </lineage>
</organism>
<feature type="region of interest" description="Disordered" evidence="1">
    <location>
        <begin position="126"/>
        <end position="153"/>
    </location>
</feature>
<accession>A0AA40AFX1</accession>
<name>A0AA40AFX1_9PEZI</name>
<dbReference type="AlphaFoldDB" id="A0AA40AFX1"/>
<comment type="caution">
    <text evidence="2">The sequence shown here is derived from an EMBL/GenBank/DDBJ whole genome shotgun (WGS) entry which is preliminary data.</text>
</comment>
<evidence type="ECO:0000256" key="1">
    <source>
        <dbReference type="SAM" id="MobiDB-lite"/>
    </source>
</evidence>
<reference evidence="2" key="1">
    <citation type="submission" date="2023-06" db="EMBL/GenBank/DDBJ databases">
        <title>Genome-scale phylogeny and comparative genomics of the fungal order Sordariales.</title>
        <authorList>
            <consortium name="Lawrence Berkeley National Laboratory"/>
            <person name="Hensen N."/>
            <person name="Bonometti L."/>
            <person name="Westerberg I."/>
            <person name="Brannstrom I.O."/>
            <person name="Guillou S."/>
            <person name="Cros-Aarteil S."/>
            <person name="Calhoun S."/>
            <person name="Haridas S."/>
            <person name="Kuo A."/>
            <person name="Mondo S."/>
            <person name="Pangilinan J."/>
            <person name="Riley R."/>
            <person name="Labutti K."/>
            <person name="Andreopoulos B."/>
            <person name="Lipzen A."/>
            <person name="Chen C."/>
            <person name="Yanf M."/>
            <person name="Daum C."/>
            <person name="Ng V."/>
            <person name="Clum A."/>
            <person name="Steindorff A."/>
            <person name="Ohm R."/>
            <person name="Martin F."/>
            <person name="Silar P."/>
            <person name="Natvig D."/>
            <person name="Lalanne C."/>
            <person name="Gautier V."/>
            <person name="Ament-Velasquez S.L."/>
            <person name="Kruys A."/>
            <person name="Hutchinson M.I."/>
            <person name="Powell A.J."/>
            <person name="Barry K."/>
            <person name="Miller A.N."/>
            <person name="Grigoriev I.V."/>
            <person name="Debuchy R."/>
            <person name="Gladieux P."/>
            <person name="Thoren M.H."/>
            <person name="Johannesson H."/>
        </authorList>
    </citation>
    <scope>NUCLEOTIDE SEQUENCE</scope>
    <source>
        <strain evidence="2">SMH4607-1</strain>
    </source>
</reference>
<evidence type="ECO:0000313" key="2">
    <source>
        <dbReference type="EMBL" id="KAK0715094.1"/>
    </source>
</evidence>
<feature type="compositionally biased region" description="Low complexity" evidence="1">
    <location>
        <begin position="126"/>
        <end position="152"/>
    </location>
</feature>
<feature type="compositionally biased region" description="Polar residues" evidence="1">
    <location>
        <begin position="197"/>
        <end position="214"/>
    </location>
</feature>
<protein>
    <submittedName>
        <fullName evidence="2">Uncharacterized protein</fullName>
    </submittedName>
</protein>
<sequence length="228" mass="24644">MESHDNYYAFLAGLESHDDWRVDSVDDTLSSSNENLGSFFLEDTQPEYVPCSANPPQALSGTNGSDVPDFPEHSFSSAPPAAAEYLAAEQLDDMCMWGNLEMGLNEDTLQGLSQPVPDAEVITPTTSIDTTWTPPWSDPASASPLAASDTTTQLSPAVSLPHPMTPATPSPHFQFHFDQATFHESSGGDGLMHQAADFQQPSEPELRPQSQAQSDIHMPNTAPPRTPM</sequence>
<keyword evidence="3" id="KW-1185">Reference proteome</keyword>
<gene>
    <name evidence="2" type="ORF">B0H67DRAFT_234178</name>
</gene>
<dbReference type="Proteomes" id="UP001172102">
    <property type="component" value="Unassembled WGS sequence"/>
</dbReference>
<dbReference type="EMBL" id="JAUKUA010000004">
    <property type="protein sequence ID" value="KAK0715094.1"/>
    <property type="molecule type" value="Genomic_DNA"/>
</dbReference>
<proteinExistence type="predicted"/>